<reference evidence="5 6" key="1">
    <citation type="submission" date="2019-03" db="EMBL/GenBank/DDBJ databases">
        <title>Draft genome sequences of novel Actinobacteria.</title>
        <authorList>
            <person name="Sahin N."/>
            <person name="Ay H."/>
            <person name="Saygin H."/>
        </authorList>
    </citation>
    <scope>NUCLEOTIDE SEQUENCE [LARGE SCALE GENOMIC DNA]</scope>
    <source>
        <strain evidence="5 6">DSM 45347</strain>
    </source>
</reference>
<dbReference type="InterPro" id="IPR018062">
    <property type="entry name" value="HTH_AraC-typ_CS"/>
</dbReference>
<evidence type="ECO:0000313" key="5">
    <source>
        <dbReference type="EMBL" id="TDC16033.1"/>
    </source>
</evidence>
<proteinExistence type="predicted"/>
<dbReference type="SUPFAM" id="SSF46689">
    <property type="entry name" value="Homeodomain-like"/>
    <property type="match status" value="2"/>
</dbReference>
<dbReference type="SUPFAM" id="SSF52317">
    <property type="entry name" value="Class I glutamine amidotransferase-like"/>
    <property type="match status" value="1"/>
</dbReference>
<dbReference type="OrthoDB" id="4110300at2"/>
<dbReference type="CDD" id="cd03137">
    <property type="entry name" value="GATase1_AraC_1"/>
    <property type="match status" value="1"/>
</dbReference>
<dbReference type="InterPro" id="IPR002818">
    <property type="entry name" value="DJ-1/PfpI"/>
</dbReference>
<feature type="domain" description="HTH araC/xylS-type" evidence="4">
    <location>
        <begin position="230"/>
        <end position="328"/>
    </location>
</feature>
<accession>A0A4R4P5E7</accession>
<dbReference type="InterPro" id="IPR029062">
    <property type="entry name" value="Class_I_gatase-like"/>
</dbReference>
<sequence>MPGRSVDGTAEHGSGAHVVAVLALDGVVPFDLAVPGQVFGVTSTPGDVPLYETRVCTPPGGAETSAMLGRMRVDAPFGLDALAAAGTIVVPGHEDVRSDPPAEVLDALREAASRGARIASICVGAFVLAAAGLLDGRRATTHWRYAGAMARRFPDVEVDPSVLYVDGGQVLTSAGVAAGIDLCLHLVRRDHGSAAAARTARRIVMPPQRDGGQAQFIRHEDPPDGGAALQPTLAWLEANLHRPLTLDDIARQASVSVRTLTRRFREQAGTTPRQWLARARVHRAQQLLESTDLPVERVAAEAGFGSPVTLRAHFARRVGASPLAYRSAFRARP</sequence>
<organism evidence="5 6">
    <name type="scientific">Actinomadura bangladeshensis</name>
    <dbReference type="NCBI Taxonomy" id="453573"/>
    <lineage>
        <taxon>Bacteria</taxon>
        <taxon>Bacillati</taxon>
        <taxon>Actinomycetota</taxon>
        <taxon>Actinomycetes</taxon>
        <taxon>Streptosporangiales</taxon>
        <taxon>Thermomonosporaceae</taxon>
        <taxon>Actinomadura</taxon>
    </lineage>
</organism>
<keyword evidence="3" id="KW-0804">Transcription</keyword>
<evidence type="ECO:0000256" key="2">
    <source>
        <dbReference type="ARBA" id="ARBA00023125"/>
    </source>
</evidence>
<dbReference type="GO" id="GO:0043565">
    <property type="term" value="F:sequence-specific DNA binding"/>
    <property type="evidence" value="ECO:0007669"/>
    <property type="project" value="InterPro"/>
</dbReference>
<keyword evidence="2" id="KW-0238">DNA-binding</keyword>
<dbReference type="PROSITE" id="PS00041">
    <property type="entry name" value="HTH_ARAC_FAMILY_1"/>
    <property type="match status" value="1"/>
</dbReference>
<evidence type="ECO:0000256" key="1">
    <source>
        <dbReference type="ARBA" id="ARBA00023015"/>
    </source>
</evidence>
<dbReference type="GO" id="GO:0003700">
    <property type="term" value="F:DNA-binding transcription factor activity"/>
    <property type="evidence" value="ECO:0007669"/>
    <property type="project" value="InterPro"/>
</dbReference>
<keyword evidence="1" id="KW-0805">Transcription regulation</keyword>
<keyword evidence="6" id="KW-1185">Reference proteome</keyword>
<dbReference type="Pfam" id="PF12833">
    <property type="entry name" value="HTH_18"/>
    <property type="match status" value="1"/>
</dbReference>
<dbReference type="PANTHER" id="PTHR43130">
    <property type="entry name" value="ARAC-FAMILY TRANSCRIPTIONAL REGULATOR"/>
    <property type="match status" value="1"/>
</dbReference>
<evidence type="ECO:0000256" key="3">
    <source>
        <dbReference type="ARBA" id="ARBA00023163"/>
    </source>
</evidence>
<dbReference type="InterPro" id="IPR018060">
    <property type="entry name" value="HTH_AraC"/>
</dbReference>
<dbReference type="Gene3D" id="1.10.10.60">
    <property type="entry name" value="Homeodomain-like"/>
    <property type="match status" value="1"/>
</dbReference>
<dbReference type="SMART" id="SM00342">
    <property type="entry name" value="HTH_ARAC"/>
    <property type="match status" value="1"/>
</dbReference>
<dbReference type="RefSeq" id="WP_131939468.1">
    <property type="nucleotide sequence ID" value="NZ_BAAAMX010000022.1"/>
</dbReference>
<dbReference type="Proteomes" id="UP000295431">
    <property type="component" value="Unassembled WGS sequence"/>
</dbReference>
<gene>
    <name evidence="5" type="ORF">E1284_13820</name>
</gene>
<dbReference type="Gene3D" id="3.40.50.880">
    <property type="match status" value="1"/>
</dbReference>
<dbReference type="InterPro" id="IPR009057">
    <property type="entry name" value="Homeodomain-like_sf"/>
</dbReference>
<comment type="caution">
    <text evidence="5">The sequence shown here is derived from an EMBL/GenBank/DDBJ whole genome shotgun (WGS) entry which is preliminary data.</text>
</comment>
<name>A0A4R4P5E7_9ACTN</name>
<dbReference type="PANTHER" id="PTHR43130:SF3">
    <property type="entry name" value="HTH-TYPE TRANSCRIPTIONAL REGULATOR RV1931C"/>
    <property type="match status" value="1"/>
</dbReference>
<dbReference type="AlphaFoldDB" id="A0A4R4P5E7"/>
<dbReference type="PROSITE" id="PS01124">
    <property type="entry name" value="HTH_ARAC_FAMILY_2"/>
    <property type="match status" value="1"/>
</dbReference>
<protein>
    <submittedName>
        <fullName evidence="5">Helix-turn-helix domain-containing protein</fullName>
    </submittedName>
</protein>
<evidence type="ECO:0000259" key="4">
    <source>
        <dbReference type="PROSITE" id="PS01124"/>
    </source>
</evidence>
<dbReference type="EMBL" id="SMJW01000057">
    <property type="protein sequence ID" value="TDC16033.1"/>
    <property type="molecule type" value="Genomic_DNA"/>
</dbReference>
<dbReference type="Pfam" id="PF01965">
    <property type="entry name" value="DJ-1_PfpI"/>
    <property type="match status" value="1"/>
</dbReference>
<evidence type="ECO:0000313" key="6">
    <source>
        <dbReference type="Proteomes" id="UP000295431"/>
    </source>
</evidence>
<dbReference type="InterPro" id="IPR052158">
    <property type="entry name" value="INH-QAR"/>
</dbReference>